<name>A0A5B9E628_9BACT</name>
<proteinExistence type="predicted"/>
<sequence>MKQLLAAMSVVLLLSGCSPNPPKTVFPQLNREAEVHGGLSWNPRSGRVITSWINPGGTMTTLYGDDIAVNYARSHADGAYPAGAKLGAVTWKQQEDARWFGGRIPAQVASVEIVVADGPYTRYEGSPLAAVPGNDAQRVPFLLQQRAAVMP</sequence>
<evidence type="ECO:0000313" key="1">
    <source>
        <dbReference type="EMBL" id="QEE27034.1"/>
    </source>
</evidence>
<organism evidence="1 2">
    <name type="scientific">Terriglobus albidus</name>
    <dbReference type="NCBI Taxonomy" id="1592106"/>
    <lineage>
        <taxon>Bacteria</taxon>
        <taxon>Pseudomonadati</taxon>
        <taxon>Acidobacteriota</taxon>
        <taxon>Terriglobia</taxon>
        <taxon>Terriglobales</taxon>
        <taxon>Acidobacteriaceae</taxon>
        <taxon>Terriglobus</taxon>
    </lineage>
</organism>
<dbReference type="RefSeq" id="WP_147646229.1">
    <property type="nucleotide sequence ID" value="NZ_CP042806.1"/>
</dbReference>
<gene>
    <name evidence="1" type="ORF">FTW19_02820</name>
</gene>
<protein>
    <submittedName>
        <fullName evidence="1">Uncharacterized protein</fullName>
    </submittedName>
</protein>
<keyword evidence="2" id="KW-1185">Reference proteome</keyword>
<accession>A0A5B9E628</accession>
<dbReference type="OrthoDB" id="120428at2"/>
<dbReference type="EMBL" id="CP042806">
    <property type="protein sequence ID" value="QEE27034.1"/>
    <property type="molecule type" value="Genomic_DNA"/>
</dbReference>
<dbReference type="KEGG" id="talb:FTW19_02820"/>
<dbReference type="PROSITE" id="PS51257">
    <property type="entry name" value="PROKAR_LIPOPROTEIN"/>
    <property type="match status" value="1"/>
</dbReference>
<evidence type="ECO:0000313" key="2">
    <source>
        <dbReference type="Proteomes" id="UP000321820"/>
    </source>
</evidence>
<reference evidence="1 2" key="1">
    <citation type="submission" date="2019-08" db="EMBL/GenBank/DDBJ databases">
        <title>Complete genome sequence of Terriglobus albidus strain ORNL.</title>
        <authorList>
            <person name="Podar M."/>
        </authorList>
    </citation>
    <scope>NUCLEOTIDE SEQUENCE [LARGE SCALE GENOMIC DNA]</scope>
    <source>
        <strain evidence="1 2">ORNL</strain>
    </source>
</reference>
<dbReference type="Proteomes" id="UP000321820">
    <property type="component" value="Chromosome"/>
</dbReference>
<dbReference type="AlphaFoldDB" id="A0A5B9E628"/>